<organism evidence="2 3">
    <name type="scientific">Sporothrix epigloea</name>
    <dbReference type="NCBI Taxonomy" id="1892477"/>
    <lineage>
        <taxon>Eukaryota</taxon>
        <taxon>Fungi</taxon>
        <taxon>Dikarya</taxon>
        <taxon>Ascomycota</taxon>
        <taxon>Pezizomycotina</taxon>
        <taxon>Sordariomycetes</taxon>
        <taxon>Sordariomycetidae</taxon>
        <taxon>Ophiostomatales</taxon>
        <taxon>Ophiostomataceae</taxon>
        <taxon>Sporothrix</taxon>
    </lineage>
</organism>
<evidence type="ECO:0000313" key="3">
    <source>
        <dbReference type="Proteomes" id="UP001642501"/>
    </source>
</evidence>
<evidence type="ECO:0000313" key="2">
    <source>
        <dbReference type="EMBL" id="CAK7271920.1"/>
    </source>
</evidence>
<dbReference type="InterPro" id="IPR022793">
    <property type="entry name" value="Rrn10"/>
</dbReference>
<sequence length="239" mass="26634">MDSMDIDDMYEFPSGGGYDMYPSQAETVDDNESVVVIPSAATTNPLHPHGSGHHVLHRRRSVYDAVAGRIRLRQPRPPKWSGQAVKYRNTKLAPEEVLFRGAKAPARFEETDPYFAHEDLADDVLPPSDLVKAIHHYAGHYYEALARRQGLLGAADEEVEREQRSRAQENQKPKRLVDERSMDETALLAFGVLLEEAAREMLGVKGALVLTEPVDEDENGDEDEQDGKEDEAGGEIAKV</sequence>
<dbReference type="PANTHER" id="PTHR28054">
    <property type="entry name" value="RNA POLYMERASE I-SPECIFIC TRANSCRIPTION INITIATION FACTOR RRN10"/>
    <property type="match status" value="1"/>
</dbReference>
<feature type="compositionally biased region" description="Basic and acidic residues" evidence="1">
    <location>
        <begin position="161"/>
        <end position="178"/>
    </location>
</feature>
<gene>
    <name evidence="2" type="ORF">SEPCBS57363_004867</name>
</gene>
<protein>
    <submittedName>
        <fullName evidence="2">Uncharacterized protein</fullName>
    </submittedName>
</protein>
<dbReference type="EMBL" id="CAWUOM010000097">
    <property type="protein sequence ID" value="CAK7271920.1"/>
    <property type="molecule type" value="Genomic_DNA"/>
</dbReference>
<dbReference type="PANTHER" id="PTHR28054:SF1">
    <property type="entry name" value="RNA POLYMERASE I-SPECIFIC TRANSCRIPTION INITIATION FACTOR RRN10"/>
    <property type="match status" value="1"/>
</dbReference>
<reference evidence="2 3" key="1">
    <citation type="submission" date="2024-01" db="EMBL/GenBank/DDBJ databases">
        <authorList>
            <person name="Allen C."/>
            <person name="Tagirdzhanova G."/>
        </authorList>
    </citation>
    <scope>NUCLEOTIDE SEQUENCE [LARGE SCALE GENOMIC DNA]</scope>
    <source>
        <strain evidence="2 3">CBS 573.63</strain>
    </source>
</reference>
<proteinExistence type="predicted"/>
<accession>A0ABP0DUF4</accession>
<feature type="region of interest" description="Disordered" evidence="1">
    <location>
        <begin position="156"/>
        <end position="178"/>
    </location>
</feature>
<evidence type="ECO:0000256" key="1">
    <source>
        <dbReference type="SAM" id="MobiDB-lite"/>
    </source>
</evidence>
<feature type="region of interest" description="Disordered" evidence="1">
    <location>
        <begin position="210"/>
        <end position="239"/>
    </location>
</feature>
<comment type="caution">
    <text evidence="2">The sequence shown here is derived from an EMBL/GenBank/DDBJ whole genome shotgun (WGS) entry which is preliminary data.</text>
</comment>
<dbReference type="Proteomes" id="UP001642501">
    <property type="component" value="Unassembled WGS sequence"/>
</dbReference>
<feature type="compositionally biased region" description="Acidic residues" evidence="1">
    <location>
        <begin position="213"/>
        <end position="233"/>
    </location>
</feature>
<name>A0ABP0DUF4_9PEZI</name>
<keyword evidence="3" id="KW-1185">Reference proteome</keyword>